<feature type="non-terminal residue" evidence="4">
    <location>
        <position position="1"/>
    </location>
</feature>
<evidence type="ECO:0000256" key="1">
    <source>
        <dbReference type="ARBA" id="ARBA00009725"/>
    </source>
</evidence>
<keyword evidence="2 4" id="KW-0489">Methyltransferase</keyword>
<dbReference type="InterPro" id="IPR026113">
    <property type="entry name" value="METTL2/6/8-like"/>
</dbReference>
<accession>A0A0R0M115</accession>
<reference evidence="4 5" key="1">
    <citation type="submission" date="2015-07" db="EMBL/GenBank/DDBJ databases">
        <title>The genome of Pseudoloma neurophilia, a relevant intracellular parasite of the zebrafish.</title>
        <authorList>
            <person name="Ndikumana S."/>
            <person name="Pelin A."/>
            <person name="Sanders J."/>
            <person name="Corradi N."/>
        </authorList>
    </citation>
    <scope>NUCLEOTIDE SEQUENCE [LARGE SCALE GENOMIC DNA]</scope>
    <source>
        <strain evidence="4 5">MK1</strain>
    </source>
</reference>
<proteinExistence type="inferred from homology"/>
<evidence type="ECO:0000313" key="4">
    <source>
        <dbReference type="EMBL" id="KRH93060.1"/>
    </source>
</evidence>
<evidence type="ECO:0000256" key="3">
    <source>
        <dbReference type="ARBA" id="ARBA00022679"/>
    </source>
</evidence>
<dbReference type="InterPro" id="IPR029063">
    <property type="entry name" value="SAM-dependent_MTases_sf"/>
</dbReference>
<comment type="similarity">
    <text evidence="1">Belongs to the methyltransferase superfamily. METL family.</text>
</comment>
<evidence type="ECO:0000256" key="2">
    <source>
        <dbReference type="ARBA" id="ARBA00022603"/>
    </source>
</evidence>
<sequence length="176" mass="21157">QHGFQINFNLNAQSQMFEISGCDFSKTAIDKCKEKYSTGTFFVHDLISDEQIYEKYDMIFMIFTLSAIDPKYHKKVFKKAYNCLNPGGKLFFKDFGQFDMVQIRYKNTNILEKNFYKRNDGTLTYFFTEEYFKNITDDFNITEIKMDKRLLINRKRELDMYRVFLQATLQKPFQLN</sequence>
<dbReference type="CDD" id="cd02440">
    <property type="entry name" value="AdoMet_MTases"/>
    <property type="match status" value="1"/>
</dbReference>
<dbReference type="Proteomes" id="UP000051530">
    <property type="component" value="Unassembled WGS sequence"/>
</dbReference>
<dbReference type="PANTHER" id="PTHR22809">
    <property type="entry name" value="METHYLTRANSFERASE-RELATED"/>
    <property type="match status" value="1"/>
</dbReference>
<keyword evidence="5" id="KW-1185">Reference proteome</keyword>
<gene>
    <name evidence="4" type="ORF">M153_16050002628</name>
</gene>
<comment type="caution">
    <text evidence="4">The sequence shown here is derived from an EMBL/GenBank/DDBJ whole genome shotgun (WGS) entry which is preliminary data.</text>
</comment>
<dbReference type="Gene3D" id="3.40.50.150">
    <property type="entry name" value="Vaccinia Virus protein VP39"/>
    <property type="match status" value="1"/>
</dbReference>
<dbReference type="PANTHER" id="PTHR22809:SF5">
    <property type="entry name" value="TRNA N(3)-METHYLCYTIDINE METHYLTRANSFERASE METTL6"/>
    <property type="match status" value="1"/>
</dbReference>
<dbReference type="Pfam" id="PF13489">
    <property type="entry name" value="Methyltransf_23"/>
    <property type="match status" value="1"/>
</dbReference>
<keyword evidence="3 4" id="KW-0808">Transferase</keyword>
<dbReference type="EMBL" id="LGUB01000508">
    <property type="protein sequence ID" value="KRH93060.1"/>
    <property type="molecule type" value="Genomic_DNA"/>
</dbReference>
<dbReference type="AlphaFoldDB" id="A0A0R0M115"/>
<dbReference type="GO" id="GO:0032259">
    <property type="term" value="P:methylation"/>
    <property type="evidence" value="ECO:0007669"/>
    <property type="project" value="UniProtKB-KW"/>
</dbReference>
<protein>
    <submittedName>
        <fullName evidence="4">Putative Methyltransferase protein</fullName>
    </submittedName>
</protein>
<dbReference type="GO" id="GO:0008173">
    <property type="term" value="F:RNA methyltransferase activity"/>
    <property type="evidence" value="ECO:0007669"/>
    <property type="project" value="UniProtKB-ARBA"/>
</dbReference>
<dbReference type="GO" id="GO:0008757">
    <property type="term" value="F:S-adenosylmethionine-dependent methyltransferase activity"/>
    <property type="evidence" value="ECO:0007669"/>
    <property type="project" value="UniProtKB-ARBA"/>
</dbReference>
<dbReference type="VEuPathDB" id="MicrosporidiaDB:M153_16050002628"/>
<dbReference type="OrthoDB" id="2192652at2759"/>
<evidence type="ECO:0000313" key="5">
    <source>
        <dbReference type="Proteomes" id="UP000051530"/>
    </source>
</evidence>
<organism evidence="4 5">
    <name type="scientific">Pseudoloma neurophilia</name>
    <dbReference type="NCBI Taxonomy" id="146866"/>
    <lineage>
        <taxon>Eukaryota</taxon>
        <taxon>Fungi</taxon>
        <taxon>Fungi incertae sedis</taxon>
        <taxon>Microsporidia</taxon>
        <taxon>Pseudoloma</taxon>
    </lineage>
</organism>
<name>A0A0R0M115_9MICR</name>
<dbReference type="SUPFAM" id="SSF53335">
    <property type="entry name" value="S-adenosyl-L-methionine-dependent methyltransferases"/>
    <property type="match status" value="1"/>
</dbReference>